<dbReference type="Gene3D" id="3.40.30.10">
    <property type="entry name" value="Glutaredoxin"/>
    <property type="match status" value="1"/>
</dbReference>
<evidence type="ECO:0000313" key="1">
    <source>
        <dbReference type="EMBL" id="CAF0728178.1"/>
    </source>
</evidence>
<dbReference type="EMBL" id="CAJNOM010000156">
    <property type="protein sequence ID" value="CAF1153719.1"/>
    <property type="molecule type" value="Genomic_DNA"/>
</dbReference>
<accession>A0A813MZW2</accession>
<comment type="caution">
    <text evidence="1">The sequence shown here is derived from an EMBL/GenBank/DDBJ whole genome shotgun (WGS) entry which is preliminary data.</text>
</comment>
<dbReference type="OrthoDB" id="10091380at2759"/>
<dbReference type="AlphaFoldDB" id="A0A813MZW2"/>
<reference evidence="1" key="1">
    <citation type="submission" date="2021-02" db="EMBL/GenBank/DDBJ databases">
        <authorList>
            <person name="Nowell W R."/>
        </authorList>
    </citation>
    <scope>NUCLEOTIDE SEQUENCE</scope>
</reference>
<evidence type="ECO:0000313" key="3">
    <source>
        <dbReference type="EMBL" id="CAF1153719.1"/>
    </source>
</evidence>
<protein>
    <submittedName>
        <fullName evidence="1">Uncharacterized protein</fullName>
    </submittedName>
</protein>
<evidence type="ECO:0000313" key="4">
    <source>
        <dbReference type="Proteomes" id="UP000663832"/>
    </source>
</evidence>
<proteinExistence type="predicted"/>
<gene>
    <name evidence="2" type="ORF">BJG266_LOCUS7662</name>
    <name evidence="1" type="ORF">QVE165_LOCUS21</name>
    <name evidence="3" type="ORF">QVE165_LOCUS23162</name>
</gene>
<dbReference type="Proteomes" id="UP000663877">
    <property type="component" value="Unassembled WGS sequence"/>
</dbReference>
<dbReference type="EMBL" id="CAJNOI010000023">
    <property type="protein sequence ID" value="CAF0847587.1"/>
    <property type="molecule type" value="Genomic_DNA"/>
</dbReference>
<evidence type="ECO:0000313" key="2">
    <source>
        <dbReference type="EMBL" id="CAF0847587.1"/>
    </source>
</evidence>
<dbReference type="Proteomes" id="UP000663832">
    <property type="component" value="Unassembled WGS sequence"/>
</dbReference>
<sequence length="186" mass="21228">MKSPEYHGTGRFRAGLFDLGMLHKHHGEPVRIAFFNTVSVQKAFLDILHLNSIKLKNTDQSVKGIFKTFFQTLVDNDLLKITNNIEQTKAQAMIGVYPLIEELFNNNIDLHKFLKKVLGLLNIDENVKFNLNTIFERIIMGIELIKDHEQGISGVPHFRINDKIELSGAQDPQQFIQAFRKAGVNV</sequence>
<keyword evidence="4" id="KW-1185">Reference proteome</keyword>
<name>A0A813MZW2_9BILA</name>
<organism evidence="1 4">
    <name type="scientific">Adineta steineri</name>
    <dbReference type="NCBI Taxonomy" id="433720"/>
    <lineage>
        <taxon>Eukaryota</taxon>
        <taxon>Metazoa</taxon>
        <taxon>Spiralia</taxon>
        <taxon>Gnathifera</taxon>
        <taxon>Rotifera</taxon>
        <taxon>Eurotatoria</taxon>
        <taxon>Bdelloidea</taxon>
        <taxon>Adinetida</taxon>
        <taxon>Adinetidae</taxon>
        <taxon>Adineta</taxon>
    </lineage>
</organism>
<dbReference type="EMBL" id="CAJNOM010000001">
    <property type="protein sequence ID" value="CAF0728178.1"/>
    <property type="molecule type" value="Genomic_DNA"/>
</dbReference>